<reference evidence="3 4" key="1">
    <citation type="submission" date="2021-03" db="EMBL/GenBank/DDBJ databases">
        <title>Sequencing the genomes of 1000 actinobacteria strains.</title>
        <authorList>
            <person name="Klenk H.-P."/>
        </authorList>
    </citation>
    <scope>NUCLEOTIDE SEQUENCE [LARGE SCALE GENOMIC DNA]</scope>
    <source>
        <strain evidence="3 4">DSM 45510</strain>
    </source>
</reference>
<comment type="caution">
    <text evidence="3">The sequence shown here is derived from an EMBL/GenBank/DDBJ whole genome shotgun (WGS) entry which is preliminary data.</text>
</comment>
<sequence>MGDKWAERREARRAGDPPVSGELREGWVWGPERPRSLRIAFVLWMVLGIPLVIGIVGIVIVFAAINLRAGYRGARVWLTVLFGLSVLQFVGGLVVIIALGVRGELDSALPLLLLVPAGIATAAMIATWHPDTTAYLRELRELGERVA</sequence>
<feature type="region of interest" description="Disordered" evidence="1">
    <location>
        <begin position="1"/>
        <end position="20"/>
    </location>
</feature>
<feature type="transmembrane region" description="Helical" evidence="2">
    <location>
        <begin position="41"/>
        <end position="65"/>
    </location>
</feature>
<keyword evidence="4" id="KW-1185">Reference proteome</keyword>
<evidence type="ECO:0000256" key="2">
    <source>
        <dbReference type="SAM" id="Phobius"/>
    </source>
</evidence>
<feature type="transmembrane region" description="Helical" evidence="2">
    <location>
        <begin position="77"/>
        <end position="101"/>
    </location>
</feature>
<protein>
    <submittedName>
        <fullName evidence="3">Uncharacterized protein</fullName>
    </submittedName>
</protein>
<keyword evidence="2" id="KW-0812">Transmembrane</keyword>
<name>A0ABS4PP03_9PSEU</name>
<dbReference type="RefSeq" id="WP_209664624.1">
    <property type="nucleotide sequence ID" value="NZ_JAGGMS010000001.1"/>
</dbReference>
<accession>A0ABS4PP03</accession>
<keyword evidence="2" id="KW-0472">Membrane</keyword>
<keyword evidence="2" id="KW-1133">Transmembrane helix</keyword>
<dbReference type="Proteomes" id="UP000741013">
    <property type="component" value="Unassembled WGS sequence"/>
</dbReference>
<organism evidence="3 4">
    <name type="scientific">Amycolatopsis magusensis</name>
    <dbReference type="NCBI Taxonomy" id="882444"/>
    <lineage>
        <taxon>Bacteria</taxon>
        <taxon>Bacillati</taxon>
        <taxon>Actinomycetota</taxon>
        <taxon>Actinomycetes</taxon>
        <taxon>Pseudonocardiales</taxon>
        <taxon>Pseudonocardiaceae</taxon>
        <taxon>Amycolatopsis</taxon>
    </lineage>
</organism>
<gene>
    <name evidence="3" type="ORF">JOM49_002697</name>
</gene>
<feature type="transmembrane region" description="Helical" evidence="2">
    <location>
        <begin position="108"/>
        <end position="128"/>
    </location>
</feature>
<evidence type="ECO:0000313" key="4">
    <source>
        <dbReference type="Proteomes" id="UP000741013"/>
    </source>
</evidence>
<dbReference type="EMBL" id="JAGGMS010000001">
    <property type="protein sequence ID" value="MBP2181171.1"/>
    <property type="molecule type" value="Genomic_DNA"/>
</dbReference>
<feature type="compositionally biased region" description="Basic and acidic residues" evidence="1">
    <location>
        <begin position="1"/>
        <end position="15"/>
    </location>
</feature>
<proteinExistence type="predicted"/>
<evidence type="ECO:0000313" key="3">
    <source>
        <dbReference type="EMBL" id="MBP2181171.1"/>
    </source>
</evidence>
<evidence type="ECO:0000256" key="1">
    <source>
        <dbReference type="SAM" id="MobiDB-lite"/>
    </source>
</evidence>